<sequence>MEEGPMITTKEKSSRWEILRVGCFEFVRVSKRASGFLGQQGVRIDWHGDWSVPNSYRFKNCEMILMRTSIDTF</sequence>
<name>A0A438GJ85_VITVI</name>
<comment type="caution">
    <text evidence="1">The sequence shown here is derived from an EMBL/GenBank/DDBJ whole genome shotgun (WGS) entry which is preliminary data.</text>
</comment>
<reference evidence="1 2" key="1">
    <citation type="journal article" date="2018" name="PLoS Genet.">
        <title>Population sequencing reveals clonal diversity and ancestral inbreeding in the grapevine cultivar Chardonnay.</title>
        <authorList>
            <person name="Roach M.J."/>
            <person name="Johnson D.L."/>
            <person name="Bohlmann J."/>
            <person name="van Vuuren H.J."/>
            <person name="Jones S.J."/>
            <person name="Pretorius I.S."/>
            <person name="Schmidt S.A."/>
            <person name="Borneman A.R."/>
        </authorList>
    </citation>
    <scope>NUCLEOTIDE SEQUENCE [LARGE SCALE GENOMIC DNA]</scope>
    <source>
        <strain evidence="2">cv. Chardonnay</strain>
        <tissue evidence="1">Leaf</tissue>
    </source>
</reference>
<organism evidence="1 2">
    <name type="scientific">Vitis vinifera</name>
    <name type="common">Grape</name>
    <dbReference type="NCBI Taxonomy" id="29760"/>
    <lineage>
        <taxon>Eukaryota</taxon>
        <taxon>Viridiplantae</taxon>
        <taxon>Streptophyta</taxon>
        <taxon>Embryophyta</taxon>
        <taxon>Tracheophyta</taxon>
        <taxon>Spermatophyta</taxon>
        <taxon>Magnoliopsida</taxon>
        <taxon>eudicotyledons</taxon>
        <taxon>Gunneridae</taxon>
        <taxon>Pentapetalae</taxon>
        <taxon>rosids</taxon>
        <taxon>Vitales</taxon>
        <taxon>Vitaceae</taxon>
        <taxon>Viteae</taxon>
        <taxon>Vitis</taxon>
    </lineage>
</organism>
<gene>
    <name evidence="1" type="ORF">CK203_054952</name>
</gene>
<dbReference type="AlphaFoldDB" id="A0A438GJ85"/>
<evidence type="ECO:0000313" key="2">
    <source>
        <dbReference type="Proteomes" id="UP000288805"/>
    </source>
</evidence>
<protein>
    <submittedName>
        <fullName evidence="1">Uncharacterized protein</fullName>
    </submittedName>
</protein>
<accession>A0A438GJ85</accession>
<dbReference type="EMBL" id="QGNW01000419">
    <property type="protein sequence ID" value="RVW72255.1"/>
    <property type="molecule type" value="Genomic_DNA"/>
</dbReference>
<dbReference type="Proteomes" id="UP000288805">
    <property type="component" value="Unassembled WGS sequence"/>
</dbReference>
<evidence type="ECO:0000313" key="1">
    <source>
        <dbReference type="EMBL" id="RVW72255.1"/>
    </source>
</evidence>
<proteinExistence type="predicted"/>